<evidence type="ECO:0000259" key="4">
    <source>
        <dbReference type="Pfam" id="PF08585"/>
    </source>
</evidence>
<accession>A0A9R1TB71</accession>
<dbReference type="GO" id="GO:0000712">
    <property type="term" value="P:resolution of meiotic recombination intermediates"/>
    <property type="evidence" value="ECO:0007669"/>
    <property type="project" value="TreeGrafter"/>
</dbReference>
<keyword evidence="7" id="KW-1185">Reference proteome</keyword>
<dbReference type="Pfam" id="PF16099">
    <property type="entry name" value="RMI1_C"/>
    <property type="match status" value="1"/>
</dbReference>
<feature type="region of interest" description="Disordered" evidence="3">
    <location>
        <begin position="245"/>
        <end position="292"/>
    </location>
</feature>
<dbReference type="RefSeq" id="XP_011305961.1">
    <property type="nucleotide sequence ID" value="XM_011307659.1"/>
</dbReference>
<comment type="similarity">
    <text evidence="1">Belongs to the RMI1 family.</text>
</comment>
<feature type="compositionally biased region" description="Low complexity" evidence="3">
    <location>
        <begin position="209"/>
        <end position="224"/>
    </location>
</feature>
<dbReference type="Proteomes" id="UP000694866">
    <property type="component" value="Unplaced"/>
</dbReference>
<feature type="domain" description="RecQ-mediated genome instability protein 1 C-terminal OB-fold" evidence="5">
    <location>
        <begin position="546"/>
        <end position="648"/>
    </location>
</feature>
<dbReference type="InterPro" id="IPR013894">
    <property type="entry name" value="RMI1_OB"/>
</dbReference>
<feature type="compositionally biased region" description="Polar residues" evidence="3">
    <location>
        <begin position="255"/>
        <end position="284"/>
    </location>
</feature>
<feature type="domain" description="RecQ mediated genome instability protein 1 OB-fold" evidence="4">
    <location>
        <begin position="66"/>
        <end position="199"/>
    </location>
</feature>
<gene>
    <name evidence="8" type="primary">LOC105268265</name>
</gene>
<dbReference type="GO" id="GO:0016604">
    <property type="term" value="C:nuclear body"/>
    <property type="evidence" value="ECO:0007669"/>
    <property type="project" value="TreeGrafter"/>
</dbReference>
<evidence type="ECO:0000256" key="3">
    <source>
        <dbReference type="SAM" id="MobiDB-lite"/>
    </source>
</evidence>
<dbReference type="GO" id="GO:0000724">
    <property type="term" value="P:double-strand break repair via homologous recombination"/>
    <property type="evidence" value="ECO:0007669"/>
    <property type="project" value="TreeGrafter"/>
</dbReference>
<feature type="compositionally biased region" description="Polar residues" evidence="3">
    <location>
        <begin position="458"/>
        <end position="468"/>
    </location>
</feature>
<dbReference type="SMART" id="SM01161">
    <property type="entry name" value="DUF1767"/>
    <property type="match status" value="1"/>
</dbReference>
<feature type="domain" description="RMI1 N-terminal" evidence="6">
    <location>
        <begin position="19"/>
        <end position="59"/>
    </location>
</feature>
<dbReference type="KEGG" id="fas:105268265"/>
<dbReference type="InterPro" id="IPR049363">
    <property type="entry name" value="RMI1_N"/>
</dbReference>
<name>A0A9R1TB71_9HYME</name>
<dbReference type="Pfam" id="PF08585">
    <property type="entry name" value="RMI1_N_C"/>
    <property type="match status" value="1"/>
</dbReference>
<evidence type="ECO:0000256" key="1">
    <source>
        <dbReference type="ARBA" id="ARBA00006395"/>
    </source>
</evidence>
<dbReference type="Pfam" id="PF21000">
    <property type="entry name" value="RMI1_N_N"/>
    <property type="match status" value="1"/>
</dbReference>
<dbReference type="PANTHER" id="PTHR14790">
    <property type="entry name" value="RECQ-MEDIATED GENOME INSTABILITY PROTEIN 1 RMI1"/>
    <property type="match status" value="1"/>
</dbReference>
<organism evidence="7 8">
    <name type="scientific">Fopius arisanus</name>
    <dbReference type="NCBI Taxonomy" id="64838"/>
    <lineage>
        <taxon>Eukaryota</taxon>
        <taxon>Metazoa</taxon>
        <taxon>Ecdysozoa</taxon>
        <taxon>Arthropoda</taxon>
        <taxon>Hexapoda</taxon>
        <taxon>Insecta</taxon>
        <taxon>Pterygota</taxon>
        <taxon>Neoptera</taxon>
        <taxon>Endopterygota</taxon>
        <taxon>Hymenoptera</taxon>
        <taxon>Apocrita</taxon>
        <taxon>Ichneumonoidea</taxon>
        <taxon>Braconidae</taxon>
        <taxon>Opiinae</taxon>
        <taxon>Fopius</taxon>
    </lineage>
</organism>
<dbReference type="GO" id="GO:0000166">
    <property type="term" value="F:nucleotide binding"/>
    <property type="evidence" value="ECO:0007669"/>
    <property type="project" value="InterPro"/>
</dbReference>
<dbReference type="GeneID" id="105268265"/>
<feature type="region of interest" description="Disordered" evidence="3">
    <location>
        <begin position="454"/>
        <end position="484"/>
    </location>
</feature>
<dbReference type="PANTHER" id="PTHR14790:SF15">
    <property type="entry name" value="RECQ-MEDIATED GENOME INSTABILITY PROTEIN 1"/>
    <property type="match status" value="1"/>
</dbReference>
<dbReference type="AlphaFoldDB" id="A0A9R1TB71"/>
<proteinExistence type="inferred from homology"/>
<reference evidence="8" key="1">
    <citation type="submission" date="2025-08" db="UniProtKB">
        <authorList>
            <consortium name="RefSeq"/>
        </authorList>
    </citation>
    <scope>IDENTIFICATION</scope>
    <source>
        <strain evidence="8">USDA-PBARC FA_bdor</strain>
        <tissue evidence="8">Whole organism</tissue>
    </source>
</reference>
<dbReference type="InterPro" id="IPR032199">
    <property type="entry name" value="RMI1_C"/>
</dbReference>
<dbReference type="InterPro" id="IPR042470">
    <property type="entry name" value="RMI1_N_C_sf"/>
</dbReference>
<dbReference type="GO" id="GO:0031422">
    <property type="term" value="C:RecQ family helicase-topoisomerase III complex"/>
    <property type="evidence" value="ECO:0007669"/>
    <property type="project" value="TreeGrafter"/>
</dbReference>
<dbReference type="OrthoDB" id="341511at2759"/>
<evidence type="ECO:0000256" key="2">
    <source>
        <dbReference type="ARBA" id="ARBA00018987"/>
    </source>
</evidence>
<evidence type="ECO:0000313" key="7">
    <source>
        <dbReference type="Proteomes" id="UP000694866"/>
    </source>
</evidence>
<evidence type="ECO:0000313" key="8">
    <source>
        <dbReference type="RefSeq" id="XP_011305961.1"/>
    </source>
</evidence>
<evidence type="ECO:0000259" key="5">
    <source>
        <dbReference type="Pfam" id="PF16099"/>
    </source>
</evidence>
<feature type="region of interest" description="Disordered" evidence="3">
    <location>
        <begin position="207"/>
        <end position="230"/>
    </location>
</feature>
<protein>
    <recommendedName>
        <fullName evidence="2">RecQ-mediated genome instability protein 1</fullName>
    </recommendedName>
</protein>
<evidence type="ECO:0000259" key="6">
    <source>
        <dbReference type="Pfam" id="PF21000"/>
    </source>
</evidence>
<sequence>MERRMETVKRQLCNKFYHMNDEWLNDCLDYYLTENPNATVDEALTFVTAQWQLSDLREISDKKGCLPKNLGQQKCTTLPGKYILQVEKGYDISTPKYKQLETMRKVSNENDLVQEGEQTQFWEAKSKRMMQLFLTDGIQDISGIEYHRIRFLKDMILPGFKIMIKGPVECRRGVILLDESNIQEIGGEVERLLISNATENVFARALNMPENPDPYNDTNPPTGDAGILDDDFDVDLDVDLDEITQLESGAPANRPSANPPQSSRPQKTNSCINSSNVPTKNPTRSIDRPKPLDLETEMEGIEFPDDDELFLELMDENHIKRNSRLVENRQNENLSRNSGTSIAKSNNRESELINISNEKSFAKNLRDSSSKSRQTEVFDEKLEDFGNIEWDDFELEADVKTVQTRGTTAERNPEVSKSVKPTGLISFFKQSTVSRSEKNMKPLETTKTSGVRVLGASGSDSRVNSSLNPPKRAGDPLPTGSKILSTKNNAKITQNNRGILDFFKKTEKPVERPIERVCDFICELKRLSLSEGLARKKIWAKTKYLGKLGKVEGEWTLEGTLTDGTDSLDVEFSSKVLEKTLGFTVAEFTVQKKQKKTNPGLEEKLRQAFRTADARLKNLDAIVEVELSLNNKKPKVISITDLSDSERKTIVESKKRLGF</sequence>
<dbReference type="Gene3D" id="2.40.50.770">
    <property type="entry name" value="RecQ-mediated genome instability protein Rmi1, C-terminal domain"/>
    <property type="match status" value="1"/>
</dbReference>